<organism evidence="1 2">
    <name type="scientific">Clarias magur</name>
    <name type="common">Asian catfish</name>
    <name type="synonym">Macropteronotus magur</name>
    <dbReference type="NCBI Taxonomy" id="1594786"/>
    <lineage>
        <taxon>Eukaryota</taxon>
        <taxon>Metazoa</taxon>
        <taxon>Chordata</taxon>
        <taxon>Craniata</taxon>
        <taxon>Vertebrata</taxon>
        <taxon>Euteleostomi</taxon>
        <taxon>Actinopterygii</taxon>
        <taxon>Neopterygii</taxon>
        <taxon>Teleostei</taxon>
        <taxon>Ostariophysi</taxon>
        <taxon>Siluriformes</taxon>
        <taxon>Clariidae</taxon>
        <taxon>Clarias</taxon>
    </lineage>
</organism>
<protein>
    <submittedName>
        <fullName evidence="1">Uncharacterized protein</fullName>
    </submittedName>
</protein>
<evidence type="ECO:0000313" key="2">
    <source>
        <dbReference type="Proteomes" id="UP000727407"/>
    </source>
</evidence>
<proteinExistence type="predicted"/>
<name>A0A8J4U0Q0_CLAMG</name>
<dbReference type="EMBL" id="QNUK01000018">
    <property type="protein sequence ID" value="KAF5907826.1"/>
    <property type="molecule type" value="Genomic_DNA"/>
</dbReference>
<evidence type="ECO:0000313" key="1">
    <source>
        <dbReference type="EMBL" id="KAF5907826.1"/>
    </source>
</evidence>
<dbReference type="AlphaFoldDB" id="A0A8J4U0Q0"/>
<keyword evidence="2" id="KW-1185">Reference proteome</keyword>
<reference evidence="1" key="1">
    <citation type="submission" date="2020-07" db="EMBL/GenBank/DDBJ databases">
        <title>Clarias magur genome sequencing, assembly and annotation.</title>
        <authorList>
            <person name="Kushwaha B."/>
            <person name="Kumar R."/>
            <person name="Das P."/>
            <person name="Joshi C.G."/>
            <person name="Kumar D."/>
            <person name="Nagpure N.S."/>
            <person name="Pandey M."/>
            <person name="Agarwal S."/>
            <person name="Srivastava S."/>
            <person name="Singh M."/>
            <person name="Sahoo L."/>
            <person name="Jayasankar P."/>
            <person name="Meher P.K."/>
            <person name="Koringa P.G."/>
            <person name="Iquebal M.A."/>
            <person name="Das S.P."/>
            <person name="Bit A."/>
            <person name="Patnaik S."/>
            <person name="Patel N."/>
            <person name="Shah T.M."/>
            <person name="Hinsu A."/>
            <person name="Jena J.K."/>
        </authorList>
    </citation>
    <scope>NUCLEOTIDE SEQUENCE</scope>
    <source>
        <strain evidence="1">CIFAMagur01</strain>
        <tissue evidence="1">Testis</tissue>
    </source>
</reference>
<dbReference type="Proteomes" id="UP000727407">
    <property type="component" value="Unassembled WGS sequence"/>
</dbReference>
<accession>A0A8J4U0Q0</accession>
<sequence>MDLRDLNGYRKGGKEGKKLGEDDVEMEDGVVGEQKWCWKNLQWGFCPRGIQCLAPIAALWLWILEEAPLSEVQEWVLLAGMLGCFLYQYRRQCKQKFPEKREVVGKKTGQAQCQQDAGQQDAGHLLFVVRALLDGLVVSILQEPMSDTRVSQIQGLIKKLEAVSQLIIVAVNSSFLIEEQLLQAKDKENKEIKTKIEERVKHICTYLQERVSALHFLLQTQDKYGVCISNIQEELQEYWEMLEDLHTKVTLQPEKCQVPEDAHTVLMDTEGLYTRLGLFQSRIHECQVHLNTSTRLLEELENRQQDLAQTVGLTFESTWTKDLLQCNTHQWRRAILSQPLSGMGFWELIEWNP</sequence>
<gene>
    <name evidence="1" type="ORF">DAT39_002458</name>
</gene>
<dbReference type="OrthoDB" id="8954444at2759"/>
<comment type="caution">
    <text evidence="1">The sequence shown here is derived from an EMBL/GenBank/DDBJ whole genome shotgun (WGS) entry which is preliminary data.</text>
</comment>